<accession>A0A7T7AJQ4</accession>
<dbReference type="InterPro" id="IPR005467">
    <property type="entry name" value="His_kinase_dom"/>
</dbReference>
<dbReference type="SUPFAM" id="SSF158472">
    <property type="entry name" value="HAMP domain-like"/>
    <property type="match status" value="1"/>
</dbReference>
<evidence type="ECO:0000256" key="6">
    <source>
        <dbReference type="ARBA" id="ARBA00022553"/>
    </source>
</evidence>
<protein>
    <recommendedName>
        <fullName evidence="3">histidine kinase</fullName>
        <ecNumber evidence="3">2.7.13.3</ecNumber>
    </recommendedName>
</protein>
<dbReference type="PROSITE" id="PS51257">
    <property type="entry name" value="PROKAR_LIPOPROTEIN"/>
    <property type="match status" value="1"/>
</dbReference>
<feature type="transmembrane region" description="Helical" evidence="15">
    <location>
        <begin position="152"/>
        <end position="174"/>
    </location>
</feature>
<keyword evidence="8 15" id="KW-0812">Transmembrane</keyword>
<feature type="domain" description="HAMP" evidence="17">
    <location>
        <begin position="176"/>
        <end position="228"/>
    </location>
</feature>
<dbReference type="CDD" id="cd06225">
    <property type="entry name" value="HAMP"/>
    <property type="match status" value="1"/>
</dbReference>
<keyword evidence="9" id="KW-0547">Nucleotide-binding</keyword>
<dbReference type="GO" id="GO:0000155">
    <property type="term" value="F:phosphorelay sensor kinase activity"/>
    <property type="evidence" value="ECO:0007669"/>
    <property type="project" value="InterPro"/>
</dbReference>
<reference evidence="18 19" key="1">
    <citation type="submission" date="2020-12" db="EMBL/GenBank/DDBJ databases">
        <title>Complete genome sequence of Burkholderia anthina BJQ0011.</title>
        <authorList>
            <person name="Xu Y."/>
        </authorList>
    </citation>
    <scope>NUCLEOTIDE SEQUENCE [LARGE SCALE GENOMIC DNA]</scope>
    <source>
        <strain evidence="18 19">BJQ0011</strain>
    </source>
</reference>
<organism evidence="18 19">
    <name type="scientific">Burkholderia anthina</name>
    <dbReference type="NCBI Taxonomy" id="179879"/>
    <lineage>
        <taxon>Bacteria</taxon>
        <taxon>Pseudomonadati</taxon>
        <taxon>Pseudomonadota</taxon>
        <taxon>Betaproteobacteria</taxon>
        <taxon>Burkholderiales</taxon>
        <taxon>Burkholderiaceae</taxon>
        <taxon>Burkholderia</taxon>
        <taxon>Burkholderia cepacia complex</taxon>
    </lineage>
</organism>
<keyword evidence="14 15" id="KW-0472">Membrane</keyword>
<dbReference type="PRINTS" id="PR00344">
    <property type="entry name" value="BCTRLSENSOR"/>
</dbReference>
<dbReference type="InterPro" id="IPR003594">
    <property type="entry name" value="HATPase_dom"/>
</dbReference>
<dbReference type="EMBL" id="CP066770">
    <property type="protein sequence ID" value="QQK05160.1"/>
    <property type="molecule type" value="Genomic_DNA"/>
</dbReference>
<dbReference type="SMART" id="SM00387">
    <property type="entry name" value="HATPase_c"/>
    <property type="match status" value="1"/>
</dbReference>
<dbReference type="Gene3D" id="1.10.287.130">
    <property type="match status" value="1"/>
</dbReference>
<evidence type="ECO:0000259" key="17">
    <source>
        <dbReference type="PROSITE" id="PS50885"/>
    </source>
</evidence>
<dbReference type="Gene3D" id="1.10.8.500">
    <property type="entry name" value="HAMP domain in histidine kinase"/>
    <property type="match status" value="1"/>
</dbReference>
<dbReference type="CDD" id="cd00082">
    <property type="entry name" value="HisKA"/>
    <property type="match status" value="1"/>
</dbReference>
<dbReference type="InterPro" id="IPR003661">
    <property type="entry name" value="HisK_dim/P_dom"/>
</dbReference>
<evidence type="ECO:0000256" key="15">
    <source>
        <dbReference type="SAM" id="Phobius"/>
    </source>
</evidence>
<dbReference type="SUPFAM" id="SSF55874">
    <property type="entry name" value="ATPase domain of HSP90 chaperone/DNA topoisomerase II/histidine kinase"/>
    <property type="match status" value="1"/>
</dbReference>
<evidence type="ECO:0000256" key="2">
    <source>
        <dbReference type="ARBA" id="ARBA00004429"/>
    </source>
</evidence>
<evidence type="ECO:0000256" key="11">
    <source>
        <dbReference type="ARBA" id="ARBA00022840"/>
    </source>
</evidence>
<name>A0A7T7AJQ4_9BURK</name>
<feature type="domain" description="Histidine kinase" evidence="16">
    <location>
        <begin position="236"/>
        <end position="438"/>
    </location>
</feature>
<dbReference type="GO" id="GO:0005524">
    <property type="term" value="F:ATP binding"/>
    <property type="evidence" value="ECO:0007669"/>
    <property type="project" value="UniProtKB-KW"/>
</dbReference>
<keyword evidence="5" id="KW-0997">Cell inner membrane</keyword>
<dbReference type="PROSITE" id="PS50885">
    <property type="entry name" value="HAMP"/>
    <property type="match status" value="1"/>
</dbReference>
<keyword evidence="11" id="KW-0067">ATP-binding</keyword>
<dbReference type="GO" id="GO:0005886">
    <property type="term" value="C:plasma membrane"/>
    <property type="evidence" value="ECO:0007669"/>
    <property type="project" value="UniProtKB-SubCell"/>
</dbReference>
<evidence type="ECO:0000256" key="9">
    <source>
        <dbReference type="ARBA" id="ARBA00022741"/>
    </source>
</evidence>
<dbReference type="InterPro" id="IPR050980">
    <property type="entry name" value="2C_sensor_his_kinase"/>
</dbReference>
<dbReference type="SUPFAM" id="SSF47384">
    <property type="entry name" value="Homodimeric domain of signal transducing histidine kinase"/>
    <property type="match status" value="1"/>
</dbReference>
<feature type="transmembrane region" description="Helical" evidence="15">
    <location>
        <begin position="14"/>
        <end position="36"/>
    </location>
</feature>
<evidence type="ECO:0000256" key="8">
    <source>
        <dbReference type="ARBA" id="ARBA00022692"/>
    </source>
</evidence>
<dbReference type="SMART" id="SM00304">
    <property type="entry name" value="HAMP"/>
    <property type="match status" value="1"/>
</dbReference>
<evidence type="ECO:0000256" key="10">
    <source>
        <dbReference type="ARBA" id="ARBA00022777"/>
    </source>
</evidence>
<gene>
    <name evidence="18" type="ORF">JFN94_28115</name>
</gene>
<dbReference type="InterPro" id="IPR036097">
    <property type="entry name" value="HisK_dim/P_sf"/>
</dbReference>
<dbReference type="EC" id="2.7.13.3" evidence="3"/>
<keyword evidence="13" id="KW-0902">Two-component regulatory system</keyword>
<evidence type="ECO:0000313" key="19">
    <source>
        <dbReference type="Proteomes" id="UP000596205"/>
    </source>
</evidence>
<dbReference type="Pfam" id="PF02518">
    <property type="entry name" value="HATPase_c"/>
    <property type="match status" value="1"/>
</dbReference>
<keyword evidence="6" id="KW-0597">Phosphoprotein</keyword>
<dbReference type="InterPro" id="IPR036890">
    <property type="entry name" value="HATPase_C_sf"/>
</dbReference>
<keyword evidence="7" id="KW-0808">Transferase</keyword>
<evidence type="ECO:0000256" key="13">
    <source>
        <dbReference type="ARBA" id="ARBA00023012"/>
    </source>
</evidence>
<evidence type="ECO:0000256" key="3">
    <source>
        <dbReference type="ARBA" id="ARBA00012438"/>
    </source>
</evidence>
<dbReference type="KEGG" id="bann:JFN94_28115"/>
<dbReference type="Pfam" id="PF00512">
    <property type="entry name" value="HisKA"/>
    <property type="match status" value="1"/>
</dbReference>
<evidence type="ECO:0000313" key="18">
    <source>
        <dbReference type="EMBL" id="QQK05160.1"/>
    </source>
</evidence>
<proteinExistence type="predicted"/>
<keyword evidence="4" id="KW-1003">Cell membrane</keyword>
<dbReference type="PROSITE" id="PS50109">
    <property type="entry name" value="HIS_KIN"/>
    <property type="match status" value="1"/>
</dbReference>
<evidence type="ECO:0000256" key="7">
    <source>
        <dbReference type="ARBA" id="ARBA00022679"/>
    </source>
</evidence>
<dbReference type="SMART" id="SM00388">
    <property type="entry name" value="HisKA"/>
    <property type="match status" value="1"/>
</dbReference>
<comment type="catalytic activity">
    <reaction evidence="1">
        <text>ATP + protein L-histidine = ADP + protein N-phospho-L-histidine.</text>
        <dbReference type="EC" id="2.7.13.3"/>
    </reaction>
</comment>
<dbReference type="Proteomes" id="UP000596205">
    <property type="component" value="Chromosome 2"/>
</dbReference>
<evidence type="ECO:0000256" key="4">
    <source>
        <dbReference type="ARBA" id="ARBA00022475"/>
    </source>
</evidence>
<keyword evidence="12 15" id="KW-1133">Transmembrane helix</keyword>
<keyword evidence="10" id="KW-0418">Kinase</keyword>
<evidence type="ECO:0000256" key="1">
    <source>
        <dbReference type="ARBA" id="ARBA00000085"/>
    </source>
</evidence>
<dbReference type="PANTHER" id="PTHR44936">
    <property type="entry name" value="SENSOR PROTEIN CREC"/>
    <property type="match status" value="1"/>
</dbReference>
<dbReference type="PANTHER" id="PTHR44936:SF5">
    <property type="entry name" value="SENSOR HISTIDINE KINASE ENVZ"/>
    <property type="match status" value="1"/>
</dbReference>
<dbReference type="AlphaFoldDB" id="A0A7T7AJQ4"/>
<evidence type="ECO:0000259" key="16">
    <source>
        <dbReference type="PROSITE" id="PS50109"/>
    </source>
</evidence>
<evidence type="ECO:0000256" key="5">
    <source>
        <dbReference type="ARBA" id="ARBA00022519"/>
    </source>
</evidence>
<dbReference type="RefSeq" id="WP_124829948.1">
    <property type="nucleotide sequence ID" value="NZ_CADEPR010000026.1"/>
</dbReference>
<dbReference type="Pfam" id="PF00672">
    <property type="entry name" value="HAMP"/>
    <property type="match status" value="1"/>
</dbReference>
<dbReference type="Gene3D" id="3.30.565.10">
    <property type="entry name" value="Histidine kinase-like ATPase, C-terminal domain"/>
    <property type="match status" value="1"/>
</dbReference>
<evidence type="ECO:0000256" key="14">
    <source>
        <dbReference type="ARBA" id="ARBA00023136"/>
    </source>
</evidence>
<comment type="subcellular location">
    <subcellularLocation>
        <location evidence="2">Cell inner membrane</location>
        <topology evidence="2">Multi-pass membrane protein</topology>
    </subcellularLocation>
</comment>
<dbReference type="InterPro" id="IPR003660">
    <property type="entry name" value="HAMP_dom"/>
</dbReference>
<evidence type="ECO:0000256" key="12">
    <source>
        <dbReference type="ARBA" id="ARBA00022989"/>
    </source>
</evidence>
<sequence length="448" mass="48054">MRLPLPRSLLARNIALLVALVALSLACSLVVLLHYVQRPRIERASIIFSDYVQLLDRTLASLPPDTGRAVVAQLGGRTQPPPAGPPQPPNLAAFFRTWQRDVFMQALGRRLPAELPARWQSGDDERLWIRLHAAGAPVWISLPMAADAQASGITTALVLSVGLALLAALTGYLIQLHLNRPLGALARAAQRVTAGERPPPLPTDGPTEIADVSRAFNRMADALQQAETTRSLMLAGVSHDIRTPLTKLRLAIAMALPRGTHDALTESAEHYLDQIDTILQQFMDYAGSGERESPQTGDLNALIGQLVADFAGLGHEFEFDEGDVPPFAFRPISVMRLLMNLMQNAVVYGHTGLGVRTWTEHGIAYAVVGDRGTGIRAEELERLKAPFSRGANARGHSGGTGLGLAIVDRIARLHGGSLTFRDRDGGGLEAVVALPLDGSHPAPAPLCA</sequence>
<dbReference type="InterPro" id="IPR004358">
    <property type="entry name" value="Sig_transdc_His_kin-like_C"/>
</dbReference>